<dbReference type="RefSeq" id="WP_144264029.1">
    <property type="nucleotide sequence ID" value="NZ_AP017422.1"/>
</dbReference>
<keyword evidence="3" id="KW-1185">Reference proteome</keyword>
<sequence length="203" mass="23493">MKYIQMLLLLSMTTVAFSQPPTEKDMADIAQKYYGISLNSGKSVYALADDLRAKHNLTDVYYRRRTHDSLFYMRGVATSFNPFAIPVTKVEFQLRENWYVMPDGKRDTLLALQILGVADTTIAAADNVREEYARIQSDFAKVLYVFRKGRYEKKEENWTHEYALYSADQQEVVAQLGYGLYYRDKKSKTVAVALFFRTAVNKK</sequence>
<proteinExistence type="predicted"/>
<dbReference type="Proteomes" id="UP000186917">
    <property type="component" value="Unassembled WGS sequence"/>
</dbReference>
<gene>
    <name evidence="2" type="ORF">SAMN05421788_103327</name>
</gene>
<evidence type="ECO:0000256" key="1">
    <source>
        <dbReference type="SAM" id="SignalP"/>
    </source>
</evidence>
<dbReference type="KEGG" id="fln:FLA_4016"/>
<reference evidence="3" key="1">
    <citation type="submission" date="2017-01" db="EMBL/GenBank/DDBJ databases">
        <authorList>
            <person name="Varghese N."/>
            <person name="Submissions S."/>
        </authorList>
    </citation>
    <scope>NUCLEOTIDE SEQUENCE [LARGE SCALE GENOMIC DNA]</scope>
    <source>
        <strain evidence="3">DSM 21054</strain>
    </source>
</reference>
<evidence type="ECO:0000313" key="2">
    <source>
        <dbReference type="EMBL" id="SIT07463.1"/>
    </source>
</evidence>
<evidence type="ECO:0000313" key="3">
    <source>
        <dbReference type="Proteomes" id="UP000186917"/>
    </source>
</evidence>
<dbReference type="EMBL" id="FTOR01000003">
    <property type="protein sequence ID" value="SIT07463.1"/>
    <property type="molecule type" value="Genomic_DNA"/>
</dbReference>
<organism evidence="2 3">
    <name type="scientific">Filimonas lacunae</name>
    <dbReference type="NCBI Taxonomy" id="477680"/>
    <lineage>
        <taxon>Bacteria</taxon>
        <taxon>Pseudomonadati</taxon>
        <taxon>Bacteroidota</taxon>
        <taxon>Chitinophagia</taxon>
        <taxon>Chitinophagales</taxon>
        <taxon>Chitinophagaceae</taxon>
        <taxon>Filimonas</taxon>
    </lineage>
</organism>
<feature type="signal peptide" evidence="1">
    <location>
        <begin position="1"/>
        <end position="18"/>
    </location>
</feature>
<dbReference type="AlphaFoldDB" id="A0A173MK17"/>
<dbReference type="STRING" id="477680.SAMN05421788_103327"/>
<name>A0A173MK17_9BACT</name>
<dbReference type="OrthoDB" id="666167at2"/>
<keyword evidence="1" id="KW-0732">Signal</keyword>
<feature type="chain" id="PRO_5030023075" description="TATA-box binding" evidence="1">
    <location>
        <begin position="19"/>
        <end position="203"/>
    </location>
</feature>
<evidence type="ECO:0008006" key="4">
    <source>
        <dbReference type="Google" id="ProtNLM"/>
    </source>
</evidence>
<accession>A0A173MK17</accession>
<protein>
    <recommendedName>
        <fullName evidence="4">TATA-box binding</fullName>
    </recommendedName>
</protein>